<proteinExistence type="predicted"/>
<evidence type="ECO:0000256" key="1">
    <source>
        <dbReference type="SAM" id="MobiDB-lite"/>
    </source>
</evidence>
<sequence>MTGAVCGRAGQGSEQVAGLDILGTQRHAGDLHITEGFGVIRGAVWNRSGLRRQYGQLHPATVRGRSPLGIDSGIGTTSVRPQMLRDRHGRR</sequence>
<feature type="region of interest" description="Disordered" evidence="1">
    <location>
        <begin position="65"/>
        <end position="91"/>
    </location>
</feature>
<reference evidence="2 3" key="1">
    <citation type="submission" date="2020-07" db="EMBL/GenBank/DDBJ databases">
        <title>Mycobacterium kansasii (former subtype) with zoonotic potential isolated from diseased indoor pet cat, Japan.</title>
        <authorList>
            <person name="Fukano H."/>
            <person name="Terazono T."/>
            <person name="Hoshino Y."/>
        </authorList>
    </citation>
    <scope>NUCLEOTIDE SEQUENCE [LARGE SCALE GENOMIC DNA]</scope>
    <source>
        <strain evidence="2 3">Kuro-I</strain>
    </source>
</reference>
<organism evidence="2 3">
    <name type="scientific">Mycobacterium kansasii</name>
    <dbReference type="NCBI Taxonomy" id="1768"/>
    <lineage>
        <taxon>Bacteria</taxon>
        <taxon>Bacillati</taxon>
        <taxon>Actinomycetota</taxon>
        <taxon>Actinomycetes</taxon>
        <taxon>Mycobacteriales</taxon>
        <taxon>Mycobacteriaceae</taxon>
        <taxon>Mycobacterium</taxon>
    </lineage>
</organism>
<gene>
    <name evidence="2" type="ORF">NIIDMKKI_28230</name>
</gene>
<evidence type="ECO:0000313" key="3">
    <source>
        <dbReference type="Proteomes" id="UP000516380"/>
    </source>
</evidence>
<dbReference type="Proteomes" id="UP000516380">
    <property type="component" value="Chromosome"/>
</dbReference>
<accession>A0A7G1I9I2</accession>
<dbReference type="AlphaFoldDB" id="A0A7G1I9I2"/>
<evidence type="ECO:0000313" key="2">
    <source>
        <dbReference type="EMBL" id="BCI87617.1"/>
    </source>
</evidence>
<protein>
    <submittedName>
        <fullName evidence="2">Uncharacterized protein</fullName>
    </submittedName>
</protein>
<keyword evidence="3" id="KW-1185">Reference proteome</keyword>
<dbReference type="EMBL" id="AP023343">
    <property type="protein sequence ID" value="BCI87617.1"/>
    <property type="molecule type" value="Genomic_DNA"/>
</dbReference>
<name>A0A7G1I9I2_MYCKA</name>